<evidence type="ECO:0000313" key="2">
    <source>
        <dbReference type="Proteomes" id="UP000032142"/>
    </source>
</evidence>
<accession>A0A0B0P1K8</accession>
<organism evidence="1 2">
    <name type="scientific">Gossypium arboreum</name>
    <name type="common">Tree cotton</name>
    <name type="synonym">Gossypium nanking</name>
    <dbReference type="NCBI Taxonomy" id="29729"/>
    <lineage>
        <taxon>Eukaryota</taxon>
        <taxon>Viridiplantae</taxon>
        <taxon>Streptophyta</taxon>
        <taxon>Embryophyta</taxon>
        <taxon>Tracheophyta</taxon>
        <taxon>Spermatophyta</taxon>
        <taxon>Magnoliopsida</taxon>
        <taxon>eudicotyledons</taxon>
        <taxon>Gunneridae</taxon>
        <taxon>Pentapetalae</taxon>
        <taxon>rosids</taxon>
        <taxon>malvids</taxon>
        <taxon>Malvales</taxon>
        <taxon>Malvaceae</taxon>
        <taxon>Malvoideae</taxon>
        <taxon>Gossypium</taxon>
    </lineage>
</organism>
<name>A0A0B0P1K8_GOSAR</name>
<dbReference type="AlphaFoldDB" id="A0A0B0P1K8"/>
<dbReference type="Proteomes" id="UP000032142">
    <property type="component" value="Unassembled WGS sequence"/>
</dbReference>
<evidence type="ECO:0000313" key="1">
    <source>
        <dbReference type="EMBL" id="KHG18762.1"/>
    </source>
</evidence>
<sequence>MRLRSVLSLLIEYSLLLRFMGLSLSSMSLQK</sequence>
<proteinExistence type="predicted"/>
<dbReference type="EMBL" id="KN411327">
    <property type="protein sequence ID" value="KHG18762.1"/>
    <property type="molecule type" value="Genomic_DNA"/>
</dbReference>
<gene>
    <name evidence="1" type="ORF">F383_00664</name>
</gene>
<reference evidence="2" key="1">
    <citation type="submission" date="2014-09" db="EMBL/GenBank/DDBJ databases">
        <authorList>
            <person name="Mudge J."/>
            <person name="Ramaraj T."/>
            <person name="Lindquist I.E."/>
            <person name="Bharti A.K."/>
            <person name="Sundararajan A."/>
            <person name="Cameron C.T."/>
            <person name="Woodward J.E."/>
            <person name="May G.D."/>
            <person name="Brubaker C."/>
            <person name="Broadhvest J."/>
            <person name="Wilkins T.A."/>
        </authorList>
    </citation>
    <scope>NUCLEOTIDE SEQUENCE</scope>
    <source>
        <strain evidence="2">cv. AKA8401</strain>
    </source>
</reference>
<keyword evidence="2" id="KW-1185">Reference proteome</keyword>
<protein>
    <submittedName>
        <fullName evidence="1">Uncharacterized protein</fullName>
    </submittedName>
</protein>